<gene>
    <name evidence="1" type="ORF">NCTC12119_04891</name>
</gene>
<reference evidence="1 2" key="1">
    <citation type="submission" date="2018-06" db="EMBL/GenBank/DDBJ databases">
        <authorList>
            <consortium name="Pathogen Informatics"/>
            <person name="Doyle S."/>
        </authorList>
    </citation>
    <scope>NUCLEOTIDE SEQUENCE [LARGE SCALE GENOMIC DNA]</scope>
    <source>
        <strain evidence="1 2">NCTC12119</strain>
    </source>
</reference>
<dbReference type="RefSeq" id="WP_115632091.1">
    <property type="nucleotide sequence ID" value="NZ_UIGI01000002.1"/>
</dbReference>
<proteinExistence type="predicted"/>
<dbReference type="Proteomes" id="UP000255528">
    <property type="component" value="Unassembled WGS sequence"/>
</dbReference>
<dbReference type="AlphaFoldDB" id="A0A381KQH8"/>
<accession>A0A381KQH8</accession>
<evidence type="ECO:0000313" key="1">
    <source>
        <dbReference type="EMBL" id="SUY92861.1"/>
    </source>
</evidence>
<dbReference type="EMBL" id="UIGI01000002">
    <property type="protein sequence ID" value="SUY92861.1"/>
    <property type="molecule type" value="Genomic_DNA"/>
</dbReference>
<name>A0A381KQH8_9ENTR</name>
<protein>
    <submittedName>
        <fullName evidence="1">Uncharacterized protein</fullName>
    </submittedName>
</protein>
<evidence type="ECO:0000313" key="2">
    <source>
        <dbReference type="Proteomes" id="UP000255528"/>
    </source>
</evidence>
<organism evidence="1 2">
    <name type="scientific">Buttiauxella agrestis</name>
    <dbReference type="NCBI Taxonomy" id="82977"/>
    <lineage>
        <taxon>Bacteria</taxon>
        <taxon>Pseudomonadati</taxon>
        <taxon>Pseudomonadota</taxon>
        <taxon>Gammaproteobacteria</taxon>
        <taxon>Enterobacterales</taxon>
        <taxon>Enterobacteriaceae</taxon>
        <taxon>Buttiauxella</taxon>
    </lineage>
</organism>
<sequence length="68" mass="7590">MCRERDEEMKALGLYDAQRFKDIESAKAAGEYHEIRVEADMTANDIQLLVDTTAKVLGHTFGVTVVGM</sequence>